<dbReference type="PANTHER" id="PTHR21210:SF0">
    <property type="entry name" value="TRNA (URACIL-O(2)-)-METHYLTRANSFERASE-RELATED"/>
    <property type="match status" value="1"/>
</dbReference>
<dbReference type="PANTHER" id="PTHR21210">
    <property type="entry name" value="TRNA (URACIL-O(2)-)-METHYLTRANSFERASE-RELATED"/>
    <property type="match status" value="1"/>
</dbReference>
<evidence type="ECO:0000256" key="5">
    <source>
        <dbReference type="ARBA" id="ARBA00022603"/>
    </source>
</evidence>
<comment type="similarity">
    <text evidence="3 10">Belongs to the TRM44 family.</text>
</comment>
<evidence type="ECO:0000256" key="8">
    <source>
        <dbReference type="ARBA" id="ARBA00022694"/>
    </source>
</evidence>
<dbReference type="GO" id="GO:0005737">
    <property type="term" value="C:cytoplasm"/>
    <property type="evidence" value="ECO:0007669"/>
    <property type="project" value="UniProtKB-SubCell"/>
</dbReference>
<keyword evidence="13" id="KW-1185">Reference proteome</keyword>
<keyword evidence="6 10" id="KW-0808">Transferase</keyword>
<evidence type="ECO:0000256" key="3">
    <source>
        <dbReference type="ARBA" id="ARBA00009056"/>
    </source>
</evidence>
<comment type="caution">
    <text evidence="12">The sequence shown here is derived from an EMBL/GenBank/DDBJ whole genome shotgun (WGS) entry which is preliminary data.</text>
</comment>
<evidence type="ECO:0000256" key="9">
    <source>
        <dbReference type="ARBA" id="ARBA00047957"/>
    </source>
</evidence>
<dbReference type="InParanoid" id="A0A2P6NMG7"/>
<name>A0A2P6NMG7_9EUKA</name>
<keyword evidence="5 10" id="KW-0489">Methyltransferase</keyword>
<dbReference type="OrthoDB" id="10047021at2759"/>
<keyword evidence="8 10" id="KW-0819">tRNA processing</keyword>
<accession>A0A2P6NMG7</accession>
<evidence type="ECO:0000313" key="12">
    <source>
        <dbReference type="EMBL" id="PRP85150.1"/>
    </source>
</evidence>
<dbReference type="EMBL" id="MDYQ01000050">
    <property type="protein sequence ID" value="PRP85150.1"/>
    <property type="molecule type" value="Genomic_DNA"/>
</dbReference>
<sequence>MSTRELTSILETCQDVSKSILLAELEVDTERELFWQRKWTLTPTHMFPSVRKFNIKSKICYDEDGNVLFQTDFPMVRVDALPTQDTNNKAHGIVPGDHLMEDLWEIEDTAWEHEHTSYVVYERSLTPRRADLDNVLEEKVIFDRKSGTTTFLPISHGGMSEKLPSCYPRVDRLYIQYAPGRVKVKAVPLDPDNLGNMKRYGDILVEKVKKWGRGGYVRKAKHDIMIPRSLYVDNYVRMKKSYGHIAEDWEEVTDPIKYVYEDISICAFLISIWQMERTMDASLRKQTFVDLGCGNGLLVHLLTLEGYHGYGIDLVSRKIWDKFKGADLRTEQFRPDLASFPQVDWILGNHSDELTPWIPYIASLSPNTKYFVLPCCFYDFSGKYAVSGGTLGKYQTYLNYVEQIGSEVSSIQKESESLTQRQCGFRVEHETLQIPSTKNQAQIGRLRNYDVNDPAQVQEVEARRAKLMSRFTGFVIRPPQPTCTPQKRYRGAELEAHLKSLGITKPPRTKNQQPREIKT</sequence>
<comment type="function">
    <text evidence="1">Probable adenosyl-L-methionine (AdoMet)-dependent tRNA (uracil-O(2)-)-methyltransferase.</text>
</comment>
<comment type="function">
    <text evidence="10">Adenosyl-L-methionine (AdoMet)-dependent tRNA (uracil-O(2)-)-methyltransferase.</text>
</comment>
<evidence type="ECO:0000256" key="6">
    <source>
        <dbReference type="ARBA" id="ARBA00022679"/>
    </source>
</evidence>
<organism evidence="12 13">
    <name type="scientific">Planoprotostelium fungivorum</name>
    <dbReference type="NCBI Taxonomy" id="1890364"/>
    <lineage>
        <taxon>Eukaryota</taxon>
        <taxon>Amoebozoa</taxon>
        <taxon>Evosea</taxon>
        <taxon>Variosea</taxon>
        <taxon>Cavosteliida</taxon>
        <taxon>Cavosteliaceae</taxon>
        <taxon>Planoprotostelium</taxon>
    </lineage>
</organism>
<evidence type="ECO:0000256" key="1">
    <source>
        <dbReference type="ARBA" id="ARBA00002778"/>
    </source>
</evidence>
<comment type="catalytic activity">
    <reaction evidence="9 10">
        <text>uridine(44) in tRNA(Ser) + S-adenosyl-L-methionine = 2'-O-methyluridine(44) in tRNA(Ser) + S-adenosyl-L-homocysteine + H(+)</text>
        <dbReference type="Rhea" id="RHEA:43100"/>
        <dbReference type="Rhea" id="RHEA-COMP:10339"/>
        <dbReference type="Rhea" id="RHEA-COMP:10340"/>
        <dbReference type="ChEBI" id="CHEBI:15378"/>
        <dbReference type="ChEBI" id="CHEBI:57856"/>
        <dbReference type="ChEBI" id="CHEBI:59789"/>
        <dbReference type="ChEBI" id="CHEBI:65315"/>
        <dbReference type="ChEBI" id="CHEBI:74478"/>
        <dbReference type="EC" id="2.1.1.211"/>
    </reaction>
</comment>
<dbReference type="AlphaFoldDB" id="A0A2P6NMG7"/>
<dbReference type="GO" id="GO:0141101">
    <property type="term" value="F:tRNA(Ser) (uridine(44)-2'-O-)-methyltransferase activity"/>
    <property type="evidence" value="ECO:0007669"/>
    <property type="project" value="UniProtKB-EC"/>
</dbReference>
<feature type="region of interest" description="Disordered" evidence="11">
    <location>
        <begin position="500"/>
        <end position="519"/>
    </location>
</feature>
<dbReference type="SUPFAM" id="SSF53335">
    <property type="entry name" value="S-adenosyl-L-methionine-dependent methyltransferases"/>
    <property type="match status" value="1"/>
</dbReference>
<reference evidence="12 13" key="1">
    <citation type="journal article" date="2018" name="Genome Biol. Evol.">
        <title>Multiple Roots of Fruiting Body Formation in Amoebozoa.</title>
        <authorList>
            <person name="Hillmann F."/>
            <person name="Forbes G."/>
            <person name="Novohradska S."/>
            <person name="Ferling I."/>
            <person name="Riege K."/>
            <person name="Groth M."/>
            <person name="Westermann M."/>
            <person name="Marz M."/>
            <person name="Spaller T."/>
            <person name="Winckler T."/>
            <person name="Schaap P."/>
            <person name="Glockner G."/>
        </authorList>
    </citation>
    <scope>NUCLEOTIDE SEQUENCE [LARGE SCALE GENOMIC DNA]</scope>
    <source>
        <strain evidence="12 13">Jena</strain>
    </source>
</reference>
<dbReference type="Proteomes" id="UP000241769">
    <property type="component" value="Unassembled WGS sequence"/>
</dbReference>
<evidence type="ECO:0000313" key="13">
    <source>
        <dbReference type="Proteomes" id="UP000241769"/>
    </source>
</evidence>
<dbReference type="GO" id="GO:0030488">
    <property type="term" value="P:tRNA methylation"/>
    <property type="evidence" value="ECO:0007669"/>
    <property type="project" value="UniProtKB-UniRule"/>
</dbReference>
<dbReference type="InterPro" id="IPR011671">
    <property type="entry name" value="tRNA_uracil_MeTrfase"/>
</dbReference>
<keyword evidence="7 10" id="KW-0949">S-adenosyl-L-methionine</keyword>
<evidence type="ECO:0000256" key="10">
    <source>
        <dbReference type="RuleBase" id="RU368004"/>
    </source>
</evidence>
<evidence type="ECO:0000256" key="11">
    <source>
        <dbReference type="SAM" id="MobiDB-lite"/>
    </source>
</evidence>
<dbReference type="InterPro" id="IPR029063">
    <property type="entry name" value="SAM-dependent_MTases_sf"/>
</dbReference>
<keyword evidence="4 10" id="KW-0963">Cytoplasm</keyword>
<proteinExistence type="inferred from homology"/>
<evidence type="ECO:0000256" key="7">
    <source>
        <dbReference type="ARBA" id="ARBA00022691"/>
    </source>
</evidence>
<protein>
    <recommendedName>
        <fullName evidence="10">tRNA (uracil-O(2)-)-methyltransferase</fullName>
        <ecNumber evidence="10">2.1.1.211</ecNumber>
    </recommendedName>
</protein>
<dbReference type="STRING" id="1890364.A0A2P6NMG7"/>
<evidence type="ECO:0000256" key="2">
    <source>
        <dbReference type="ARBA" id="ARBA00004496"/>
    </source>
</evidence>
<evidence type="ECO:0000256" key="4">
    <source>
        <dbReference type="ARBA" id="ARBA00022490"/>
    </source>
</evidence>
<dbReference type="Pfam" id="PF07757">
    <property type="entry name" value="AdoMet_MTase"/>
    <property type="match status" value="1"/>
</dbReference>
<comment type="subcellular location">
    <subcellularLocation>
        <location evidence="2 10">Cytoplasm</location>
    </subcellularLocation>
</comment>
<dbReference type="EC" id="2.1.1.211" evidence="10"/>
<gene>
    <name evidence="12" type="ORF">PROFUN_07221</name>
</gene>